<comment type="caution">
    <text evidence="2">The sequence shown here is derived from an EMBL/GenBank/DDBJ whole genome shotgun (WGS) entry which is preliminary data.</text>
</comment>
<evidence type="ECO:0000256" key="1">
    <source>
        <dbReference type="SAM" id="MobiDB-lite"/>
    </source>
</evidence>
<dbReference type="RefSeq" id="WP_135391858.1">
    <property type="nucleotide sequence ID" value="NZ_SRMB01000001.1"/>
</dbReference>
<evidence type="ECO:0008006" key="4">
    <source>
        <dbReference type="Google" id="ProtNLM"/>
    </source>
</evidence>
<dbReference type="Proteomes" id="UP000298471">
    <property type="component" value="Unassembled WGS sequence"/>
</dbReference>
<dbReference type="EMBL" id="SRMB01000001">
    <property type="protein sequence ID" value="TGE28414.1"/>
    <property type="molecule type" value="Genomic_DNA"/>
</dbReference>
<reference evidence="2 3" key="1">
    <citation type="submission" date="2019-04" db="EMBL/GenBank/DDBJ databases">
        <authorList>
            <person name="Feng G."/>
            <person name="Zhang J."/>
            <person name="Zhu H."/>
        </authorList>
    </citation>
    <scope>NUCLEOTIDE SEQUENCE [LARGE SCALE GENOMIC DNA]</scope>
    <source>
        <strain evidence="2 3">9PBR-1</strain>
    </source>
</reference>
<feature type="compositionally biased region" description="Low complexity" evidence="1">
    <location>
        <begin position="146"/>
        <end position="157"/>
    </location>
</feature>
<gene>
    <name evidence="2" type="ORF">E5K02_02815</name>
</gene>
<evidence type="ECO:0000313" key="2">
    <source>
        <dbReference type="EMBL" id="TGE28414.1"/>
    </source>
</evidence>
<feature type="compositionally biased region" description="Low complexity" evidence="1">
    <location>
        <begin position="116"/>
        <end position="135"/>
    </location>
</feature>
<proteinExistence type="predicted"/>
<evidence type="ECO:0000313" key="3">
    <source>
        <dbReference type="Proteomes" id="UP000298471"/>
    </source>
</evidence>
<accession>A0A4Z0QF88</accession>
<dbReference type="OrthoDB" id="594666at2"/>
<sequence length="501" mass="53274">MTRASLLQILDHVSAISESEIRELEQLAAAFPYCQTAHVLLAKAAHDQGSMLASQRLRRAATYATDRQLLRQLIEQPTLVAEPVPAAALLLPAAPLPVAEVPVARLPNEEVSTELEAPVATPQPAEAQQPTTAAPDSSQLPAFSTEPEQPAPEADAASGPGSSDVEASEAQNLPEPGFRGELAESEVTSTQEDAAPAHSELITEEATEPVADFSAQTETVITFNAPEEEPQEAEGATVLATPAAAEAGGPEAVETEHETLVAPTEPEALSEEAEVPALVSEETDAAAPVLPEAAEEDILPPVAPPIRPPVEAGSSRFEFGLGFPDPSDAVLYELPLPSEDEAPISLPRPAVAGFGGDDMVGYALGSGSRYGYSLQPIDEFTVSLPDTEFFPPDALLHEVAPRYQPAPPPPPSPFDLINTFLRNQPRLRTPAVVPASAEEQADLSVRSTQVVPDLASESLAKIMVRQGKLHKAIEIYERLMVRQPEKKAYFADQIQQLKSTE</sequence>
<organism evidence="2 3">
    <name type="scientific">Hymenobacter metallicola</name>
    <dbReference type="NCBI Taxonomy" id="2563114"/>
    <lineage>
        <taxon>Bacteria</taxon>
        <taxon>Pseudomonadati</taxon>
        <taxon>Bacteroidota</taxon>
        <taxon>Cytophagia</taxon>
        <taxon>Cytophagales</taxon>
        <taxon>Hymenobacteraceae</taxon>
        <taxon>Hymenobacter</taxon>
    </lineage>
</organism>
<keyword evidence="3" id="KW-1185">Reference proteome</keyword>
<feature type="region of interest" description="Disordered" evidence="1">
    <location>
        <begin position="112"/>
        <end position="283"/>
    </location>
</feature>
<dbReference type="AlphaFoldDB" id="A0A4Z0QF88"/>
<name>A0A4Z0QF88_9BACT</name>
<feature type="compositionally biased region" description="Low complexity" evidence="1">
    <location>
        <begin position="233"/>
        <end position="252"/>
    </location>
</feature>
<protein>
    <recommendedName>
        <fullName evidence="4">Tetratricopeptide repeat protein</fullName>
    </recommendedName>
</protein>